<organism evidence="13 14">
    <name type="scientific">Prymnesium parvum</name>
    <name type="common">Toxic golden alga</name>
    <dbReference type="NCBI Taxonomy" id="97485"/>
    <lineage>
        <taxon>Eukaryota</taxon>
        <taxon>Haptista</taxon>
        <taxon>Haptophyta</taxon>
        <taxon>Prymnesiophyceae</taxon>
        <taxon>Prymnesiales</taxon>
        <taxon>Prymnesiaceae</taxon>
        <taxon>Prymnesium</taxon>
    </lineage>
</organism>
<dbReference type="PANTHER" id="PTHR12442">
    <property type="entry name" value="DYNEIN INTERMEDIATE CHAIN"/>
    <property type="match status" value="1"/>
</dbReference>
<gene>
    <name evidence="13" type="ORF">AB1Y20_017405</name>
</gene>
<feature type="compositionally biased region" description="Basic and acidic residues" evidence="12">
    <location>
        <begin position="502"/>
        <end position="525"/>
    </location>
</feature>
<dbReference type="Gene3D" id="2.130.10.10">
    <property type="entry name" value="YVTN repeat-like/Quinoprotein amine dehydrogenase"/>
    <property type="match status" value="2"/>
</dbReference>
<protein>
    <recommendedName>
        <fullName evidence="15">Dynein intermediate chain</fullName>
    </recommendedName>
</protein>
<keyword evidence="5" id="KW-0493">Microtubule</keyword>
<dbReference type="GO" id="GO:0005874">
    <property type="term" value="C:microtubule"/>
    <property type="evidence" value="ECO:0007669"/>
    <property type="project" value="UniProtKB-KW"/>
</dbReference>
<keyword evidence="6" id="KW-0677">Repeat</keyword>
<dbReference type="SUPFAM" id="SSF50978">
    <property type="entry name" value="WD40 repeat-like"/>
    <property type="match status" value="1"/>
</dbReference>
<evidence type="ECO:0000256" key="2">
    <source>
        <dbReference type="ARBA" id="ARBA00011059"/>
    </source>
</evidence>
<evidence type="ECO:0000256" key="9">
    <source>
        <dbReference type="ARBA" id="ARBA00023175"/>
    </source>
</evidence>
<dbReference type="InterPro" id="IPR050687">
    <property type="entry name" value="Dynein_IC"/>
</dbReference>
<keyword evidence="7" id="KW-0243">Dynein</keyword>
<evidence type="ECO:0000313" key="13">
    <source>
        <dbReference type="EMBL" id="KAL1522415.1"/>
    </source>
</evidence>
<evidence type="ECO:0000256" key="6">
    <source>
        <dbReference type="ARBA" id="ARBA00022737"/>
    </source>
</evidence>
<evidence type="ECO:0000256" key="1">
    <source>
        <dbReference type="ARBA" id="ARBA00004430"/>
    </source>
</evidence>
<evidence type="ECO:0000313" key="14">
    <source>
        <dbReference type="Proteomes" id="UP001515480"/>
    </source>
</evidence>
<dbReference type="InterPro" id="IPR001680">
    <property type="entry name" value="WD40_rpt"/>
</dbReference>
<dbReference type="InterPro" id="IPR036322">
    <property type="entry name" value="WD40_repeat_dom_sf"/>
</dbReference>
<dbReference type="SMART" id="SM00320">
    <property type="entry name" value="WD40"/>
    <property type="match status" value="5"/>
</dbReference>
<evidence type="ECO:0008006" key="15">
    <source>
        <dbReference type="Google" id="ProtNLM"/>
    </source>
</evidence>
<keyword evidence="14" id="KW-1185">Reference proteome</keyword>
<keyword evidence="4" id="KW-0853">WD repeat</keyword>
<dbReference type="GO" id="GO:0003341">
    <property type="term" value="P:cilium movement"/>
    <property type="evidence" value="ECO:0007669"/>
    <property type="project" value="TreeGrafter"/>
</dbReference>
<dbReference type="EMBL" id="JBGBPQ010000006">
    <property type="protein sequence ID" value="KAL1522415.1"/>
    <property type="molecule type" value="Genomic_DNA"/>
</dbReference>
<comment type="similarity">
    <text evidence="2">Belongs to the dynein intermediate chain family.</text>
</comment>
<evidence type="ECO:0000256" key="11">
    <source>
        <dbReference type="ARBA" id="ARBA00023273"/>
    </source>
</evidence>
<dbReference type="GO" id="GO:0045503">
    <property type="term" value="F:dynein light chain binding"/>
    <property type="evidence" value="ECO:0007669"/>
    <property type="project" value="TreeGrafter"/>
</dbReference>
<proteinExistence type="inferred from homology"/>
<dbReference type="PANTHER" id="PTHR12442:SF7">
    <property type="entry name" value="DYNEIN AXONEMAL INTERMEDIATE CHAIN 2"/>
    <property type="match status" value="1"/>
</dbReference>
<keyword evidence="10" id="KW-0206">Cytoskeleton</keyword>
<keyword evidence="8" id="KW-0969">Cilium</keyword>
<keyword evidence="9" id="KW-0505">Motor protein</keyword>
<evidence type="ECO:0000256" key="10">
    <source>
        <dbReference type="ARBA" id="ARBA00023212"/>
    </source>
</evidence>
<keyword evidence="11" id="KW-0966">Cell projection</keyword>
<comment type="caution">
    <text evidence="13">The sequence shown here is derived from an EMBL/GenBank/DDBJ whole genome shotgun (WGS) entry which is preliminary data.</text>
</comment>
<reference evidence="13 14" key="1">
    <citation type="journal article" date="2024" name="Science">
        <title>Giant polyketide synthase enzymes in the biosynthesis of giant marine polyether toxins.</title>
        <authorList>
            <person name="Fallon T.R."/>
            <person name="Shende V.V."/>
            <person name="Wierzbicki I.H."/>
            <person name="Pendleton A.L."/>
            <person name="Watervoot N.F."/>
            <person name="Auber R.P."/>
            <person name="Gonzalez D.J."/>
            <person name="Wisecaver J.H."/>
            <person name="Moore B.S."/>
        </authorList>
    </citation>
    <scope>NUCLEOTIDE SEQUENCE [LARGE SCALE GENOMIC DNA]</scope>
    <source>
        <strain evidence="13 14">12B1</strain>
    </source>
</reference>
<comment type="subcellular location">
    <subcellularLocation>
        <location evidence="1">Cytoplasm</location>
        <location evidence="1">Cytoskeleton</location>
        <location evidence="1">Cilium axoneme</location>
    </subcellularLocation>
</comment>
<name>A0AB34JN29_PRYPA</name>
<dbReference type="GO" id="GO:0036158">
    <property type="term" value="P:outer dynein arm assembly"/>
    <property type="evidence" value="ECO:0007669"/>
    <property type="project" value="TreeGrafter"/>
</dbReference>
<sequence>MEITTVYQKVRSEFGRPVNGFAPTEAALLDEFPPEKELYGTYIERNPSILDVQAIPEMSEHEVNTERFSYLNIGNFHQEGGWPKDVDHTEKDQIQRYKKKVEKDEDYIRQVKNLGDAVEQSIMQNYAIDIYQEYFSGEYADHSSEPPSAKTLSVFKDPNEIKRTVSHISWYPDGGRKLAVAFSVMQFQDWRMEKMSHKSYIWDVNNPNTPDFELQPSSPLCCLEYNPKDPHILLGGSYNGLISMFDTRKGPTPAEISIIEKSHRDPVYDIAWLAGKTAYECASTSTDGQVLWWDIRRPEPSDSLALEDKTPGCEGRTMGGVSMEYSAGAGPTKFLVGTEQGKVVQCNRKAKNPSDRIGIIYEGHCGPVYALQRNPFFTKYFLTIGDWTVRLWNDEIRHPIMTSKYFKNYVLDATWSPTRPGVFITTKMDGTLDVWDYFYKQNDPTLSLQVDDDGLFTVKMQEGGNMLATGSVDGSVYMLELCEGLAVTQPNEKQSVNQMLERESKREKNLEARQKELRQKEKRQTEMAAADPVDKVPWEEQVKNIEEKFWESIQQSESKAEAEGIGA</sequence>
<evidence type="ECO:0000256" key="12">
    <source>
        <dbReference type="SAM" id="MobiDB-lite"/>
    </source>
</evidence>
<evidence type="ECO:0000256" key="5">
    <source>
        <dbReference type="ARBA" id="ARBA00022701"/>
    </source>
</evidence>
<dbReference type="InterPro" id="IPR015943">
    <property type="entry name" value="WD40/YVTN_repeat-like_dom_sf"/>
</dbReference>
<dbReference type="AlphaFoldDB" id="A0AB34JN29"/>
<evidence type="ECO:0000256" key="8">
    <source>
        <dbReference type="ARBA" id="ARBA00023069"/>
    </source>
</evidence>
<evidence type="ECO:0000256" key="3">
    <source>
        <dbReference type="ARBA" id="ARBA00022490"/>
    </source>
</evidence>
<keyword evidence="3" id="KW-0963">Cytoplasm</keyword>
<dbReference type="Proteomes" id="UP001515480">
    <property type="component" value="Unassembled WGS sequence"/>
</dbReference>
<dbReference type="GO" id="GO:0036157">
    <property type="term" value="C:outer dynein arm"/>
    <property type="evidence" value="ECO:0007669"/>
    <property type="project" value="TreeGrafter"/>
</dbReference>
<feature type="region of interest" description="Disordered" evidence="12">
    <location>
        <begin position="502"/>
        <end position="538"/>
    </location>
</feature>
<evidence type="ECO:0000256" key="7">
    <source>
        <dbReference type="ARBA" id="ARBA00023017"/>
    </source>
</evidence>
<dbReference type="GO" id="GO:0045504">
    <property type="term" value="F:dynein heavy chain binding"/>
    <property type="evidence" value="ECO:0007669"/>
    <property type="project" value="TreeGrafter"/>
</dbReference>
<evidence type="ECO:0000256" key="4">
    <source>
        <dbReference type="ARBA" id="ARBA00022574"/>
    </source>
</evidence>
<accession>A0AB34JN29</accession>